<evidence type="ECO:0000313" key="3">
    <source>
        <dbReference type="Proteomes" id="UP000639772"/>
    </source>
</evidence>
<dbReference type="GO" id="GO:0016747">
    <property type="term" value="F:acyltransferase activity, transferring groups other than amino-acyl groups"/>
    <property type="evidence" value="ECO:0007669"/>
    <property type="project" value="InterPro"/>
</dbReference>
<evidence type="ECO:0000313" key="2">
    <source>
        <dbReference type="EMBL" id="KAG0447999.1"/>
    </source>
</evidence>
<dbReference type="CDD" id="cd04301">
    <property type="entry name" value="NAT_SF"/>
    <property type="match status" value="1"/>
</dbReference>
<dbReference type="OrthoDB" id="7305308at2759"/>
<accession>A0A835U3C1</accession>
<dbReference type="EMBL" id="JADCNM010000375">
    <property type="protein sequence ID" value="KAG0447999.1"/>
    <property type="molecule type" value="Genomic_DNA"/>
</dbReference>
<dbReference type="AlphaFoldDB" id="A0A835U3C1"/>
<evidence type="ECO:0000259" key="1">
    <source>
        <dbReference type="PROSITE" id="PS51186"/>
    </source>
</evidence>
<reference evidence="2 3" key="1">
    <citation type="journal article" date="2020" name="Nat. Food">
        <title>A phased Vanilla planifolia genome enables genetic improvement of flavour and production.</title>
        <authorList>
            <person name="Hasing T."/>
            <person name="Tang H."/>
            <person name="Brym M."/>
            <person name="Khazi F."/>
            <person name="Huang T."/>
            <person name="Chambers A.H."/>
        </authorList>
    </citation>
    <scope>NUCLEOTIDE SEQUENCE [LARGE SCALE GENOMIC DNA]</scope>
    <source>
        <tissue evidence="2">Leaf</tissue>
    </source>
</reference>
<dbReference type="InterPro" id="IPR000182">
    <property type="entry name" value="GNAT_dom"/>
</dbReference>
<dbReference type="InterPro" id="IPR016181">
    <property type="entry name" value="Acyl_CoA_acyltransferase"/>
</dbReference>
<gene>
    <name evidence="2" type="ORF">HPP92_028049</name>
</gene>
<organism evidence="2 3">
    <name type="scientific">Vanilla planifolia</name>
    <name type="common">Vanilla</name>
    <dbReference type="NCBI Taxonomy" id="51239"/>
    <lineage>
        <taxon>Eukaryota</taxon>
        <taxon>Viridiplantae</taxon>
        <taxon>Streptophyta</taxon>
        <taxon>Embryophyta</taxon>
        <taxon>Tracheophyta</taxon>
        <taxon>Spermatophyta</taxon>
        <taxon>Magnoliopsida</taxon>
        <taxon>Liliopsida</taxon>
        <taxon>Asparagales</taxon>
        <taxon>Orchidaceae</taxon>
        <taxon>Vanilloideae</taxon>
        <taxon>Vanilleae</taxon>
        <taxon>Vanilla</taxon>
    </lineage>
</organism>
<dbReference type="Gene3D" id="3.40.630.30">
    <property type="match status" value="1"/>
</dbReference>
<dbReference type="Proteomes" id="UP000639772">
    <property type="component" value="Unassembled WGS sequence"/>
</dbReference>
<sequence length="77" mass="8834">MYVKCLFVKEAWRQRGMGRMLLSAVAREAARMGCGRVEGYVVGCNRGAVAFTRRWEPRCCCRRDLPAGRREAPKARR</sequence>
<dbReference type="SUPFAM" id="SSF55729">
    <property type="entry name" value="Acyl-CoA N-acyltransferases (Nat)"/>
    <property type="match status" value="1"/>
</dbReference>
<proteinExistence type="predicted"/>
<feature type="domain" description="N-acetyltransferase" evidence="1">
    <location>
        <begin position="1"/>
        <end position="77"/>
    </location>
</feature>
<name>A0A835U3C1_VANPL</name>
<comment type="caution">
    <text evidence="2">The sequence shown here is derived from an EMBL/GenBank/DDBJ whole genome shotgun (WGS) entry which is preliminary data.</text>
</comment>
<protein>
    <recommendedName>
        <fullName evidence="1">N-acetyltransferase domain-containing protein</fullName>
    </recommendedName>
</protein>
<dbReference type="PROSITE" id="PS51186">
    <property type="entry name" value="GNAT"/>
    <property type="match status" value="1"/>
</dbReference>
<dbReference type="Pfam" id="PF00583">
    <property type="entry name" value="Acetyltransf_1"/>
    <property type="match status" value="1"/>
</dbReference>